<dbReference type="Gene3D" id="1.10.287.1700">
    <property type="match status" value="1"/>
</dbReference>
<feature type="coiled-coil region" evidence="1">
    <location>
        <begin position="12"/>
        <end position="46"/>
    </location>
</feature>
<dbReference type="InterPro" id="IPR013392">
    <property type="entry name" value="T3SS_HrpB7"/>
</dbReference>
<accession>A0ABT0YSQ3</accession>
<proteinExistence type="predicted"/>
<organism evidence="2 3">
    <name type="scientific">Caldimonas mangrovi</name>
    <dbReference type="NCBI Taxonomy" id="2944811"/>
    <lineage>
        <taxon>Bacteria</taxon>
        <taxon>Pseudomonadati</taxon>
        <taxon>Pseudomonadota</taxon>
        <taxon>Betaproteobacteria</taxon>
        <taxon>Burkholderiales</taxon>
        <taxon>Sphaerotilaceae</taxon>
        <taxon>Caldimonas</taxon>
    </lineage>
</organism>
<dbReference type="Proteomes" id="UP001165541">
    <property type="component" value="Unassembled WGS sequence"/>
</dbReference>
<dbReference type="InterPro" id="IPR053716">
    <property type="entry name" value="Flag_assembly_chemotaxis_eff"/>
</dbReference>
<sequence length="175" mass="20057">MANPLRAFDMLLRIKRRRIEQHEAAAAEKAQQVKACEEACAQALQQEQACRADEQGCLDKIEQTMTAPEGFRPDRLITLRHVLDTLAEHTRRAQAQRQQAEQQLQAEQQALQEIRHSIRKAEQQYEKLQERRKELAQRIELAQEDVQDEDSEEAAVARLIGAARDELAALGDRLP</sequence>
<evidence type="ECO:0000313" key="3">
    <source>
        <dbReference type="Proteomes" id="UP001165541"/>
    </source>
</evidence>
<comment type="caution">
    <text evidence="2">The sequence shown here is derived from an EMBL/GenBank/DDBJ whole genome shotgun (WGS) entry which is preliminary data.</text>
</comment>
<evidence type="ECO:0000256" key="1">
    <source>
        <dbReference type="SAM" id="Coils"/>
    </source>
</evidence>
<dbReference type="EMBL" id="JAMKFE010000012">
    <property type="protein sequence ID" value="MCM5681449.1"/>
    <property type="molecule type" value="Genomic_DNA"/>
</dbReference>
<evidence type="ECO:0000313" key="2">
    <source>
        <dbReference type="EMBL" id="MCM5681449.1"/>
    </source>
</evidence>
<feature type="coiled-coil region" evidence="1">
    <location>
        <begin position="83"/>
        <end position="152"/>
    </location>
</feature>
<gene>
    <name evidence="2" type="ORF">M8A51_18125</name>
</gene>
<keyword evidence="1" id="KW-0175">Coiled coil</keyword>
<dbReference type="RefSeq" id="WP_251779932.1">
    <property type="nucleotide sequence ID" value="NZ_JAMKFE010000012.1"/>
</dbReference>
<dbReference type="Pfam" id="PF09486">
    <property type="entry name" value="HrpB7"/>
    <property type="match status" value="1"/>
</dbReference>
<protein>
    <recommendedName>
        <fullName evidence="4">Type III secretion protein (HrpB7)</fullName>
    </recommendedName>
</protein>
<keyword evidence="3" id="KW-1185">Reference proteome</keyword>
<reference evidence="2" key="1">
    <citation type="submission" date="2022-05" db="EMBL/GenBank/DDBJ databases">
        <title>Schlegelella sp. nov., isolated from mangrove soil.</title>
        <authorList>
            <person name="Liu Y."/>
            <person name="Ge X."/>
            <person name="Liu W."/>
        </authorList>
    </citation>
    <scope>NUCLEOTIDE SEQUENCE</scope>
    <source>
        <strain evidence="2">S2-27</strain>
    </source>
</reference>
<name>A0ABT0YSQ3_9BURK</name>
<evidence type="ECO:0008006" key="4">
    <source>
        <dbReference type="Google" id="ProtNLM"/>
    </source>
</evidence>